<feature type="non-terminal residue" evidence="1">
    <location>
        <position position="91"/>
    </location>
</feature>
<sequence>MENQDLDELNKKIKEQFDKITKNFNNLFEIKKISEEIETNDVKQKAQEADAKSGDLTKIDISKNFEGEWNNFISGIQNGFGVLKKSTEEQS</sequence>
<accession>X0ZFZ6</accession>
<organism evidence="1">
    <name type="scientific">marine sediment metagenome</name>
    <dbReference type="NCBI Taxonomy" id="412755"/>
    <lineage>
        <taxon>unclassified sequences</taxon>
        <taxon>metagenomes</taxon>
        <taxon>ecological metagenomes</taxon>
    </lineage>
</organism>
<name>X0ZFZ6_9ZZZZ</name>
<comment type="caution">
    <text evidence="1">The sequence shown here is derived from an EMBL/GenBank/DDBJ whole genome shotgun (WGS) entry which is preliminary data.</text>
</comment>
<protein>
    <submittedName>
        <fullName evidence="1">Uncharacterized protein</fullName>
    </submittedName>
</protein>
<proteinExistence type="predicted"/>
<dbReference type="AlphaFoldDB" id="X0ZFZ6"/>
<gene>
    <name evidence="1" type="ORF">S01H4_09820</name>
</gene>
<evidence type="ECO:0000313" key="1">
    <source>
        <dbReference type="EMBL" id="GAG59253.1"/>
    </source>
</evidence>
<dbReference type="EMBL" id="BART01003631">
    <property type="protein sequence ID" value="GAG59253.1"/>
    <property type="molecule type" value="Genomic_DNA"/>
</dbReference>
<reference evidence="1" key="1">
    <citation type="journal article" date="2014" name="Front. Microbiol.">
        <title>High frequency of phylogenetically diverse reductive dehalogenase-homologous genes in deep subseafloor sedimentary metagenomes.</title>
        <authorList>
            <person name="Kawai M."/>
            <person name="Futagami T."/>
            <person name="Toyoda A."/>
            <person name="Takaki Y."/>
            <person name="Nishi S."/>
            <person name="Hori S."/>
            <person name="Arai W."/>
            <person name="Tsubouchi T."/>
            <person name="Morono Y."/>
            <person name="Uchiyama I."/>
            <person name="Ito T."/>
            <person name="Fujiyama A."/>
            <person name="Inagaki F."/>
            <person name="Takami H."/>
        </authorList>
    </citation>
    <scope>NUCLEOTIDE SEQUENCE</scope>
    <source>
        <strain evidence="1">Expedition CK06-06</strain>
    </source>
</reference>